<name>A0ACC6KXH8_9SPHI</name>
<gene>
    <name evidence="1" type="ORF">J2X78_002537</name>
</gene>
<dbReference type="Proteomes" id="UP001246858">
    <property type="component" value="Unassembled WGS sequence"/>
</dbReference>
<evidence type="ECO:0000313" key="1">
    <source>
        <dbReference type="EMBL" id="MDR6783972.1"/>
    </source>
</evidence>
<reference evidence="1" key="1">
    <citation type="submission" date="2023-07" db="EMBL/GenBank/DDBJ databases">
        <title>Sorghum-associated microbial communities from plants grown in Nebraska, USA.</title>
        <authorList>
            <person name="Schachtman D."/>
        </authorList>
    </citation>
    <scope>NUCLEOTIDE SEQUENCE</scope>
    <source>
        <strain evidence="1">2697</strain>
    </source>
</reference>
<evidence type="ECO:0000313" key="2">
    <source>
        <dbReference type="Proteomes" id="UP001246858"/>
    </source>
</evidence>
<sequence length="224" mass="25594">MKSKPIYPLLVCVLFMAIVQKGRAQDFKPLFNGKNLKGWYSFLKSKGKNNDPEQVFSVENGLLKITGKEFGYVVTEKSFKDFHLVAEFKWGEKKYPPRENKVRDNGILYYVVPEDRVWPRSIECQIQEGDCGDFWLIDSTTVVIDGLRTPATKNTHIVKKKDAEKPSGEWNRVEVIAKNGKCTHIMNGVVVNEGSDASLRSGRILIQSEGAETYYRKIEIKELK</sequence>
<comment type="caution">
    <text evidence="1">The sequence shown here is derived from an EMBL/GenBank/DDBJ whole genome shotgun (WGS) entry which is preliminary data.</text>
</comment>
<protein>
    <submittedName>
        <fullName evidence="1">Uncharacterized protein</fullName>
    </submittedName>
</protein>
<proteinExistence type="predicted"/>
<accession>A0ACC6KXH8</accession>
<keyword evidence="2" id="KW-1185">Reference proteome</keyword>
<organism evidence="1 2">
    <name type="scientific">Pedobacter africanus</name>
    <dbReference type="NCBI Taxonomy" id="151894"/>
    <lineage>
        <taxon>Bacteria</taxon>
        <taxon>Pseudomonadati</taxon>
        <taxon>Bacteroidota</taxon>
        <taxon>Sphingobacteriia</taxon>
        <taxon>Sphingobacteriales</taxon>
        <taxon>Sphingobacteriaceae</taxon>
        <taxon>Pedobacter</taxon>
    </lineage>
</organism>
<dbReference type="EMBL" id="JAVDTF010000002">
    <property type="protein sequence ID" value="MDR6783972.1"/>
    <property type="molecule type" value="Genomic_DNA"/>
</dbReference>